<organism evidence="16 17">
    <name type="scientific">Candidatus Kerfeldbacteria bacterium CG08_land_8_20_14_0_20_40_16</name>
    <dbReference type="NCBI Taxonomy" id="2014244"/>
    <lineage>
        <taxon>Bacteria</taxon>
        <taxon>Candidatus Kerfeldiibacteriota</taxon>
    </lineage>
</organism>
<feature type="active site" description="Proton donor" evidence="13">
    <location>
        <position position="131"/>
    </location>
</feature>
<accession>A0A2H0YWG8</accession>
<dbReference type="InterPro" id="IPR035587">
    <property type="entry name" value="DUS-like_FMN-bd"/>
</dbReference>
<dbReference type="GO" id="GO:0000049">
    <property type="term" value="F:tRNA binding"/>
    <property type="evidence" value="ECO:0007669"/>
    <property type="project" value="UniProtKB-KW"/>
</dbReference>
<evidence type="ECO:0000256" key="6">
    <source>
        <dbReference type="ARBA" id="ARBA00022694"/>
    </source>
</evidence>
<feature type="binding site" evidence="14">
    <location>
        <position position="199"/>
    </location>
    <ligand>
        <name>FMN</name>
        <dbReference type="ChEBI" id="CHEBI:58210"/>
    </ligand>
</feature>
<protein>
    <recommendedName>
        <fullName evidence="12">tRNA-dihydrouridine synthase</fullName>
        <ecNumber evidence="12">1.3.1.-</ecNumber>
    </recommendedName>
</protein>
<evidence type="ECO:0000256" key="11">
    <source>
        <dbReference type="ARBA" id="ARBA00048802"/>
    </source>
</evidence>
<keyword evidence="14" id="KW-0547">Nucleotide-binding</keyword>
<dbReference type="PIRSF" id="PIRSF006621">
    <property type="entry name" value="Dus"/>
    <property type="match status" value="1"/>
</dbReference>
<gene>
    <name evidence="16" type="ORF">COT24_05365</name>
</gene>
<comment type="similarity">
    <text evidence="12">Belongs to the dus family.</text>
</comment>
<dbReference type="CDD" id="cd02801">
    <property type="entry name" value="DUS_like_FMN"/>
    <property type="match status" value="1"/>
</dbReference>
<evidence type="ECO:0000313" key="17">
    <source>
        <dbReference type="Proteomes" id="UP000231542"/>
    </source>
</evidence>
<keyword evidence="6 12" id="KW-0819">tRNA processing</keyword>
<evidence type="ECO:0000256" key="3">
    <source>
        <dbReference type="ARBA" id="ARBA00022555"/>
    </source>
</evidence>
<comment type="cofactor">
    <cofactor evidence="1 12 14">
        <name>FMN</name>
        <dbReference type="ChEBI" id="CHEBI:58210"/>
    </cofactor>
</comment>
<evidence type="ECO:0000256" key="8">
    <source>
        <dbReference type="ARBA" id="ARBA00022884"/>
    </source>
</evidence>
<evidence type="ECO:0000256" key="10">
    <source>
        <dbReference type="ARBA" id="ARBA00048205"/>
    </source>
</evidence>
<keyword evidence="7" id="KW-0521">NADP</keyword>
<feature type="binding site" evidence="14">
    <location>
        <begin position="259"/>
        <end position="260"/>
    </location>
    <ligand>
        <name>FMN</name>
        <dbReference type="ChEBI" id="CHEBI:58210"/>
    </ligand>
</feature>
<dbReference type="InterPro" id="IPR024036">
    <property type="entry name" value="tRNA-dHydroUridine_Synthase_C"/>
</dbReference>
<evidence type="ECO:0000256" key="5">
    <source>
        <dbReference type="ARBA" id="ARBA00022643"/>
    </source>
</evidence>
<feature type="binding site" evidence="14">
    <location>
        <position position="171"/>
    </location>
    <ligand>
        <name>FMN</name>
        <dbReference type="ChEBI" id="CHEBI:58210"/>
    </ligand>
</feature>
<dbReference type="PANTHER" id="PTHR45846">
    <property type="entry name" value="TRNA-DIHYDROURIDINE(47) SYNTHASE [NAD(P)(+)]-LIKE"/>
    <property type="match status" value="1"/>
</dbReference>
<evidence type="ECO:0000256" key="9">
    <source>
        <dbReference type="ARBA" id="ARBA00023002"/>
    </source>
</evidence>
<dbReference type="Gene3D" id="1.10.1200.80">
    <property type="entry name" value="Putative flavin oxidoreducatase, domain 2"/>
    <property type="match status" value="1"/>
</dbReference>
<evidence type="ECO:0000256" key="2">
    <source>
        <dbReference type="ARBA" id="ARBA00002790"/>
    </source>
</evidence>
<comment type="catalytic activity">
    <reaction evidence="10">
        <text>a 5,6-dihydrouridine in tRNA + NADP(+) = a uridine in tRNA + NADPH + H(+)</text>
        <dbReference type="Rhea" id="RHEA:23624"/>
        <dbReference type="Rhea" id="RHEA-COMP:13339"/>
        <dbReference type="Rhea" id="RHEA-COMP:13887"/>
        <dbReference type="ChEBI" id="CHEBI:15378"/>
        <dbReference type="ChEBI" id="CHEBI:57783"/>
        <dbReference type="ChEBI" id="CHEBI:58349"/>
        <dbReference type="ChEBI" id="CHEBI:65315"/>
        <dbReference type="ChEBI" id="CHEBI:74443"/>
    </reaction>
</comment>
<dbReference type="GO" id="GO:0017150">
    <property type="term" value="F:tRNA dihydrouridine synthase activity"/>
    <property type="evidence" value="ECO:0007669"/>
    <property type="project" value="InterPro"/>
</dbReference>
<dbReference type="Pfam" id="PF01207">
    <property type="entry name" value="Dus"/>
    <property type="match status" value="1"/>
</dbReference>
<dbReference type="EMBL" id="PEXU01000058">
    <property type="protein sequence ID" value="PIS42073.1"/>
    <property type="molecule type" value="Genomic_DNA"/>
</dbReference>
<comment type="caution">
    <text evidence="16">The sequence shown here is derived from an EMBL/GenBank/DDBJ whole genome shotgun (WGS) entry which is preliminary data.</text>
</comment>
<dbReference type="InterPro" id="IPR001269">
    <property type="entry name" value="DUS_fam"/>
</dbReference>
<feature type="binding site" evidence="14">
    <location>
        <position position="101"/>
    </location>
    <ligand>
        <name>FMN</name>
        <dbReference type="ChEBI" id="CHEBI:58210"/>
    </ligand>
</feature>
<keyword evidence="9 12" id="KW-0560">Oxidoreductase</keyword>
<evidence type="ECO:0000256" key="4">
    <source>
        <dbReference type="ARBA" id="ARBA00022630"/>
    </source>
</evidence>
<evidence type="ECO:0000313" key="16">
    <source>
        <dbReference type="EMBL" id="PIS42073.1"/>
    </source>
</evidence>
<evidence type="ECO:0000256" key="13">
    <source>
        <dbReference type="PIRSR" id="PIRSR006621-1"/>
    </source>
</evidence>
<feature type="domain" description="DUS-like FMN-binding" evidence="15">
    <location>
        <begin position="43"/>
        <end position="340"/>
    </location>
</feature>
<dbReference type="EC" id="1.3.1.-" evidence="12"/>
<dbReference type="Gene3D" id="3.20.20.70">
    <property type="entry name" value="Aldolase class I"/>
    <property type="match status" value="1"/>
</dbReference>
<dbReference type="InterPro" id="IPR013785">
    <property type="entry name" value="Aldolase_TIM"/>
</dbReference>
<dbReference type="InterPro" id="IPR018517">
    <property type="entry name" value="tRNA_hU_synthase_CS"/>
</dbReference>
<comment type="catalytic activity">
    <reaction evidence="11">
        <text>a 5,6-dihydrouridine in tRNA + NAD(+) = a uridine in tRNA + NADH + H(+)</text>
        <dbReference type="Rhea" id="RHEA:54452"/>
        <dbReference type="Rhea" id="RHEA-COMP:13339"/>
        <dbReference type="Rhea" id="RHEA-COMP:13887"/>
        <dbReference type="ChEBI" id="CHEBI:15378"/>
        <dbReference type="ChEBI" id="CHEBI:57540"/>
        <dbReference type="ChEBI" id="CHEBI:57945"/>
        <dbReference type="ChEBI" id="CHEBI:65315"/>
        <dbReference type="ChEBI" id="CHEBI:74443"/>
    </reaction>
</comment>
<dbReference type="PROSITE" id="PS01136">
    <property type="entry name" value="UPF0034"/>
    <property type="match status" value="1"/>
</dbReference>
<name>A0A2H0YWG8_9BACT</name>
<keyword evidence="4 12" id="KW-0285">Flavoprotein</keyword>
<keyword evidence="3" id="KW-0820">tRNA-binding</keyword>
<dbReference type="GO" id="GO:0050660">
    <property type="term" value="F:flavin adenine dinucleotide binding"/>
    <property type="evidence" value="ECO:0007669"/>
    <property type="project" value="InterPro"/>
</dbReference>
<keyword evidence="5 12" id="KW-0288">FMN</keyword>
<evidence type="ECO:0000256" key="7">
    <source>
        <dbReference type="ARBA" id="ARBA00022857"/>
    </source>
</evidence>
<comment type="function">
    <text evidence="2 12">Catalyzes the synthesis of 5,6-dihydrouridine (D), a modified base found in the D-loop of most tRNAs, via the reduction of the C5-C6 double bond in target uridines.</text>
</comment>
<feature type="binding site" evidence="14">
    <location>
        <begin position="45"/>
        <end position="47"/>
    </location>
    <ligand>
        <name>FMN</name>
        <dbReference type="ChEBI" id="CHEBI:58210"/>
    </ligand>
</feature>
<dbReference type="SUPFAM" id="SSF51395">
    <property type="entry name" value="FMN-linked oxidoreductases"/>
    <property type="match status" value="1"/>
</dbReference>
<dbReference type="Proteomes" id="UP000231542">
    <property type="component" value="Unassembled WGS sequence"/>
</dbReference>
<evidence type="ECO:0000256" key="14">
    <source>
        <dbReference type="PIRSR" id="PIRSR006621-2"/>
    </source>
</evidence>
<dbReference type="AlphaFoldDB" id="A0A2H0YWG8"/>
<keyword evidence="8" id="KW-0694">RNA-binding</keyword>
<evidence type="ECO:0000259" key="15">
    <source>
        <dbReference type="Pfam" id="PF01207"/>
    </source>
</evidence>
<reference evidence="16 17" key="1">
    <citation type="submission" date="2017-09" db="EMBL/GenBank/DDBJ databases">
        <title>Depth-based differentiation of microbial function through sediment-hosted aquifers and enrichment of novel symbionts in the deep terrestrial subsurface.</title>
        <authorList>
            <person name="Probst A.J."/>
            <person name="Ladd B."/>
            <person name="Jarett J.K."/>
            <person name="Geller-Mcgrath D.E."/>
            <person name="Sieber C.M."/>
            <person name="Emerson J.B."/>
            <person name="Anantharaman K."/>
            <person name="Thomas B.C."/>
            <person name="Malmstrom R."/>
            <person name="Stieglmeier M."/>
            <person name="Klingl A."/>
            <person name="Woyke T."/>
            <person name="Ryan C.M."/>
            <person name="Banfield J.F."/>
        </authorList>
    </citation>
    <scope>NUCLEOTIDE SEQUENCE [LARGE SCALE GENOMIC DNA]</scope>
    <source>
        <strain evidence="16">CG08_land_8_20_14_0_20_40_16</strain>
    </source>
</reference>
<evidence type="ECO:0000256" key="1">
    <source>
        <dbReference type="ARBA" id="ARBA00001917"/>
    </source>
</evidence>
<proteinExistence type="inferred from homology"/>
<sequence>MTSLHGVVCKRPPLFFINPTFDIIQNMNNLGFWKKLKRPILALAPMADLTDSPFRQIVASKGRPDVFFNEFVSADGLCLNGKDSLLPLLRFGKVEHPIVAQLFGSKPENFYQAARIIVQLGFDGIDINMGCPFKKIEKQGAGAALIENPKLAQMIILETKRGAKKIPVSVKTRIGYHREIVREWIPEILKADPAVITIHGRTRNEKSKVGTHWEVIGKAAKIVRKSGKRSLIIGNGDINSLEEAKTKAKKYNLDGIMIGRAIWKNPWFFAAKNVNSVPITERIATLVEHAKIYESFHRNKKNFHDLRKFYSSYISSFKGAKRLRMKMMTAENSEEVEKIAAHFFREDGVSF</sequence>
<evidence type="ECO:0000256" key="12">
    <source>
        <dbReference type="PIRNR" id="PIRNR006621"/>
    </source>
</evidence>
<dbReference type="PANTHER" id="PTHR45846:SF1">
    <property type="entry name" value="TRNA-DIHYDROURIDINE(47) SYNTHASE [NAD(P)(+)]-LIKE"/>
    <property type="match status" value="1"/>
</dbReference>